<feature type="DNA-binding region" description="Homeobox" evidence="4">
    <location>
        <begin position="146"/>
        <end position="205"/>
    </location>
</feature>
<dbReference type="GO" id="GO:0006355">
    <property type="term" value="P:regulation of DNA-templated transcription"/>
    <property type="evidence" value="ECO:0007669"/>
    <property type="project" value="InterPro"/>
</dbReference>
<feature type="domain" description="Homeobox" evidence="6">
    <location>
        <begin position="144"/>
        <end position="204"/>
    </location>
</feature>
<dbReference type="PROSITE" id="PS50071">
    <property type="entry name" value="HOMEOBOX_2"/>
    <property type="match status" value="1"/>
</dbReference>
<evidence type="ECO:0000256" key="5">
    <source>
        <dbReference type="SAM" id="MobiDB-lite"/>
    </source>
</evidence>
<evidence type="ECO:0000313" key="8">
    <source>
        <dbReference type="Proteomes" id="UP000001997"/>
    </source>
</evidence>
<dbReference type="GO" id="GO:0003677">
    <property type="term" value="F:DNA binding"/>
    <property type="evidence" value="ECO:0007669"/>
    <property type="project" value="UniProtKB-UniRule"/>
</dbReference>
<dbReference type="HOGENOM" id="CLU_066267_0_0_1"/>
<gene>
    <name evidence="7" type="ORF">PGUG_01546</name>
</gene>
<dbReference type="Pfam" id="PF05920">
    <property type="entry name" value="Homeobox_KN"/>
    <property type="match status" value="1"/>
</dbReference>
<keyword evidence="8" id="KW-1185">Reference proteome</keyword>
<dbReference type="RefSeq" id="XP_001485875.2">
    <property type="nucleotide sequence ID" value="XM_001485825.1"/>
</dbReference>
<dbReference type="GeneID" id="5128279"/>
<dbReference type="OrthoDB" id="10056939at2759"/>
<dbReference type="CDD" id="cd00086">
    <property type="entry name" value="homeodomain"/>
    <property type="match status" value="1"/>
</dbReference>
<feature type="compositionally biased region" description="Low complexity" evidence="5">
    <location>
        <begin position="74"/>
        <end position="108"/>
    </location>
</feature>
<evidence type="ECO:0000256" key="4">
    <source>
        <dbReference type="PROSITE-ProRule" id="PRU00108"/>
    </source>
</evidence>
<keyword evidence="1 4" id="KW-0238">DNA-binding</keyword>
<dbReference type="SMART" id="SM00389">
    <property type="entry name" value="HOX"/>
    <property type="match status" value="1"/>
</dbReference>
<dbReference type="InParanoid" id="A5DE45"/>
<dbReference type="InterPro" id="IPR001356">
    <property type="entry name" value="HD"/>
</dbReference>
<dbReference type="eggNOG" id="KOG0773">
    <property type="taxonomic scope" value="Eukaryota"/>
</dbReference>
<dbReference type="InterPro" id="IPR009057">
    <property type="entry name" value="Homeodomain-like_sf"/>
</dbReference>
<dbReference type="Gene3D" id="1.10.10.60">
    <property type="entry name" value="Homeodomain-like"/>
    <property type="match status" value="1"/>
</dbReference>
<feature type="region of interest" description="Disordered" evidence="5">
    <location>
        <begin position="71"/>
        <end position="151"/>
    </location>
</feature>
<dbReference type="InterPro" id="IPR050224">
    <property type="entry name" value="TALE_homeobox"/>
</dbReference>
<dbReference type="EMBL" id="CH408156">
    <property type="protein sequence ID" value="EDK37448.2"/>
    <property type="molecule type" value="Genomic_DNA"/>
</dbReference>
<dbReference type="VEuPathDB" id="FungiDB:PGUG_01546"/>
<name>A5DE45_PICGU</name>
<evidence type="ECO:0000256" key="1">
    <source>
        <dbReference type="ARBA" id="ARBA00023125"/>
    </source>
</evidence>
<dbReference type="Proteomes" id="UP000001997">
    <property type="component" value="Unassembled WGS sequence"/>
</dbReference>
<organism evidence="7 8">
    <name type="scientific">Meyerozyma guilliermondii (strain ATCC 6260 / CBS 566 / DSM 6381 / JCM 1539 / NBRC 10279 / NRRL Y-324)</name>
    <name type="common">Yeast</name>
    <name type="synonym">Candida guilliermondii</name>
    <dbReference type="NCBI Taxonomy" id="294746"/>
    <lineage>
        <taxon>Eukaryota</taxon>
        <taxon>Fungi</taxon>
        <taxon>Dikarya</taxon>
        <taxon>Ascomycota</taxon>
        <taxon>Saccharomycotina</taxon>
        <taxon>Pichiomycetes</taxon>
        <taxon>Debaryomycetaceae</taxon>
        <taxon>Meyerozyma</taxon>
    </lineage>
</organism>
<keyword evidence="3 4" id="KW-0539">Nucleus</keyword>
<proteinExistence type="predicted"/>
<evidence type="ECO:0000256" key="3">
    <source>
        <dbReference type="ARBA" id="ARBA00023242"/>
    </source>
</evidence>
<reference evidence="7 8" key="1">
    <citation type="journal article" date="2009" name="Nature">
        <title>Evolution of pathogenicity and sexual reproduction in eight Candida genomes.</title>
        <authorList>
            <person name="Butler G."/>
            <person name="Rasmussen M.D."/>
            <person name="Lin M.F."/>
            <person name="Santos M.A."/>
            <person name="Sakthikumar S."/>
            <person name="Munro C.A."/>
            <person name="Rheinbay E."/>
            <person name="Grabherr M."/>
            <person name="Forche A."/>
            <person name="Reedy J.L."/>
            <person name="Agrafioti I."/>
            <person name="Arnaud M.B."/>
            <person name="Bates S."/>
            <person name="Brown A.J."/>
            <person name="Brunke S."/>
            <person name="Costanzo M.C."/>
            <person name="Fitzpatrick D.A."/>
            <person name="de Groot P.W."/>
            <person name="Harris D."/>
            <person name="Hoyer L.L."/>
            <person name="Hube B."/>
            <person name="Klis F.M."/>
            <person name="Kodira C."/>
            <person name="Lennard N."/>
            <person name="Logue M.E."/>
            <person name="Martin R."/>
            <person name="Neiman A.M."/>
            <person name="Nikolaou E."/>
            <person name="Quail M.A."/>
            <person name="Quinn J."/>
            <person name="Santos M.C."/>
            <person name="Schmitzberger F.F."/>
            <person name="Sherlock G."/>
            <person name="Shah P."/>
            <person name="Silverstein K.A."/>
            <person name="Skrzypek M.S."/>
            <person name="Soll D."/>
            <person name="Staggs R."/>
            <person name="Stansfield I."/>
            <person name="Stumpf M.P."/>
            <person name="Sudbery P.E."/>
            <person name="Srikantha T."/>
            <person name="Zeng Q."/>
            <person name="Berman J."/>
            <person name="Berriman M."/>
            <person name="Heitman J."/>
            <person name="Gow N.A."/>
            <person name="Lorenz M.C."/>
            <person name="Birren B.W."/>
            <person name="Kellis M."/>
            <person name="Cuomo C.A."/>
        </authorList>
    </citation>
    <scope>NUCLEOTIDE SEQUENCE [LARGE SCALE GENOMIC DNA]</scope>
    <source>
        <strain evidence="8">ATCC 6260 / CBS 566 / DSM 6381 / JCM 1539 / NBRC 10279 / NRRL Y-324</strain>
    </source>
</reference>
<dbReference type="KEGG" id="pgu:PGUG_01546"/>
<dbReference type="SUPFAM" id="SSF46689">
    <property type="entry name" value="Homeodomain-like"/>
    <property type="match status" value="1"/>
</dbReference>
<accession>A5DE45</accession>
<sequence>MEHKVSLPPISDILRSPSAGLNPPPPPPILRPPLTHRSFTHAYPLSPYQMQYQRQAPAYHYSVQTPQRYMPYRTNSSSHIPTTPSSSTQNNNLPPSPSSIPSVSPRSSCWKLPSPTYESKSTAGIGGSTPRRGSNADHLSMIPGAKRKTRNNLPKETTFILLKWLNEHLHHNSFEKNHLMAATGLNQQQLSNWFINARRRKIKLLKEQRPVEEA</sequence>
<evidence type="ECO:0000259" key="6">
    <source>
        <dbReference type="PROSITE" id="PS50071"/>
    </source>
</evidence>
<dbReference type="InterPro" id="IPR008422">
    <property type="entry name" value="KN_HD"/>
</dbReference>
<feature type="region of interest" description="Disordered" evidence="5">
    <location>
        <begin position="1"/>
        <end position="35"/>
    </location>
</feature>
<feature type="compositionally biased region" description="Pro residues" evidence="5">
    <location>
        <begin position="22"/>
        <end position="31"/>
    </location>
</feature>
<dbReference type="PANTHER" id="PTHR11850">
    <property type="entry name" value="HOMEOBOX PROTEIN TRANSCRIPTION FACTORS"/>
    <property type="match status" value="1"/>
</dbReference>
<evidence type="ECO:0000256" key="2">
    <source>
        <dbReference type="ARBA" id="ARBA00023155"/>
    </source>
</evidence>
<dbReference type="STRING" id="294746.A5DE45"/>
<keyword evidence="2 4" id="KW-0371">Homeobox</keyword>
<comment type="subcellular location">
    <subcellularLocation>
        <location evidence="4">Nucleus</location>
    </subcellularLocation>
</comment>
<evidence type="ECO:0000313" key="7">
    <source>
        <dbReference type="EMBL" id="EDK37448.2"/>
    </source>
</evidence>
<dbReference type="GO" id="GO:0005634">
    <property type="term" value="C:nucleus"/>
    <property type="evidence" value="ECO:0007669"/>
    <property type="project" value="UniProtKB-SubCell"/>
</dbReference>
<protein>
    <recommendedName>
        <fullName evidence="6">Homeobox domain-containing protein</fullName>
    </recommendedName>
</protein>
<dbReference type="AlphaFoldDB" id="A5DE45"/>
<dbReference type="OMA" id="PRSSCWK"/>